<dbReference type="Proteomes" id="UP000822688">
    <property type="component" value="Chromosome V"/>
</dbReference>
<evidence type="ECO:0000256" key="1">
    <source>
        <dbReference type="SAM" id="SignalP"/>
    </source>
</evidence>
<proteinExistence type="predicted"/>
<gene>
    <name evidence="2" type="ORF">KC19_VG042500</name>
</gene>
<dbReference type="EMBL" id="CM026426">
    <property type="protein sequence ID" value="KAG0571788.1"/>
    <property type="molecule type" value="Genomic_DNA"/>
</dbReference>
<name>A0A8T0HMB3_CERPU</name>
<evidence type="ECO:0000313" key="2">
    <source>
        <dbReference type="EMBL" id="KAG0571788.1"/>
    </source>
</evidence>
<feature type="chain" id="PRO_5035827066" evidence="1">
    <location>
        <begin position="25"/>
        <end position="111"/>
    </location>
</feature>
<evidence type="ECO:0000313" key="3">
    <source>
        <dbReference type="Proteomes" id="UP000822688"/>
    </source>
</evidence>
<feature type="signal peptide" evidence="1">
    <location>
        <begin position="1"/>
        <end position="24"/>
    </location>
</feature>
<reference evidence="2" key="1">
    <citation type="submission" date="2020-06" db="EMBL/GenBank/DDBJ databases">
        <title>WGS assembly of Ceratodon purpureus strain R40.</title>
        <authorList>
            <person name="Carey S.B."/>
            <person name="Jenkins J."/>
            <person name="Shu S."/>
            <person name="Lovell J.T."/>
            <person name="Sreedasyam A."/>
            <person name="Maumus F."/>
            <person name="Tiley G.P."/>
            <person name="Fernandez-Pozo N."/>
            <person name="Barry K."/>
            <person name="Chen C."/>
            <person name="Wang M."/>
            <person name="Lipzen A."/>
            <person name="Daum C."/>
            <person name="Saski C.A."/>
            <person name="Payton A.C."/>
            <person name="Mcbreen J.C."/>
            <person name="Conrad R.E."/>
            <person name="Kollar L.M."/>
            <person name="Olsson S."/>
            <person name="Huttunen S."/>
            <person name="Landis J.B."/>
            <person name="Wickett N.J."/>
            <person name="Johnson M.G."/>
            <person name="Rensing S.A."/>
            <person name="Grimwood J."/>
            <person name="Schmutz J."/>
            <person name="Mcdaniel S.F."/>
        </authorList>
    </citation>
    <scope>NUCLEOTIDE SEQUENCE</scope>
    <source>
        <strain evidence="2">R40</strain>
    </source>
</reference>
<dbReference type="AlphaFoldDB" id="A0A8T0HMB3"/>
<accession>A0A8T0HMB3</accession>
<comment type="caution">
    <text evidence="2">The sequence shown here is derived from an EMBL/GenBank/DDBJ whole genome shotgun (WGS) entry which is preliminary data.</text>
</comment>
<protein>
    <submittedName>
        <fullName evidence="2">Uncharacterized protein</fullName>
    </submittedName>
</protein>
<organism evidence="2 3">
    <name type="scientific">Ceratodon purpureus</name>
    <name type="common">Fire moss</name>
    <name type="synonym">Dicranum purpureum</name>
    <dbReference type="NCBI Taxonomy" id="3225"/>
    <lineage>
        <taxon>Eukaryota</taxon>
        <taxon>Viridiplantae</taxon>
        <taxon>Streptophyta</taxon>
        <taxon>Embryophyta</taxon>
        <taxon>Bryophyta</taxon>
        <taxon>Bryophytina</taxon>
        <taxon>Bryopsida</taxon>
        <taxon>Dicranidae</taxon>
        <taxon>Pseudoditrichales</taxon>
        <taxon>Ditrichaceae</taxon>
        <taxon>Ceratodon</taxon>
    </lineage>
</organism>
<keyword evidence="3" id="KW-1185">Reference proteome</keyword>
<keyword evidence="1" id="KW-0732">Signal</keyword>
<sequence length="111" mass="12477">MSHHQSGWWRSFLLSPILVRHILPMDDLCSNTILQINPGTSPSNIGPWAPTVIDTVYISSGTFTNTLRLKNFIRTVIVILLTRVLPLISETSKNLLGYRASINHIRNPSVQ</sequence>